<evidence type="ECO:0000256" key="4">
    <source>
        <dbReference type="SAM" id="SignalP"/>
    </source>
</evidence>
<gene>
    <name evidence="6" type="ORF">SAMN05660199_00295</name>
</gene>
<feature type="domain" description="NodB homology" evidence="5">
    <location>
        <begin position="278"/>
        <end position="455"/>
    </location>
</feature>
<dbReference type="InterPro" id="IPR002509">
    <property type="entry name" value="NODB_dom"/>
</dbReference>
<feature type="chain" id="PRO_5038510299" evidence="4">
    <location>
        <begin position="28"/>
        <end position="478"/>
    </location>
</feature>
<dbReference type="GO" id="GO:0046872">
    <property type="term" value="F:metal ion binding"/>
    <property type="evidence" value="ECO:0007669"/>
    <property type="project" value="UniProtKB-KW"/>
</dbReference>
<dbReference type="Proteomes" id="UP000199088">
    <property type="component" value="Unassembled WGS sequence"/>
</dbReference>
<reference evidence="7" key="1">
    <citation type="submission" date="2016-10" db="EMBL/GenBank/DDBJ databases">
        <authorList>
            <person name="Varghese N."/>
            <person name="Submissions S."/>
        </authorList>
    </citation>
    <scope>NUCLEOTIDE SEQUENCE [LARGE SCALE GENOMIC DNA]</scope>
    <source>
        <strain evidence="7">DSM 45843</strain>
    </source>
</reference>
<dbReference type="InterPro" id="IPR050248">
    <property type="entry name" value="Polysacc_deacetylase_ArnD"/>
</dbReference>
<dbReference type="CDD" id="cd10917">
    <property type="entry name" value="CE4_NodB_like_6s_7s"/>
    <property type="match status" value="1"/>
</dbReference>
<dbReference type="PANTHER" id="PTHR10587">
    <property type="entry name" value="GLYCOSYL TRANSFERASE-RELATED"/>
    <property type="match status" value="1"/>
</dbReference>
<evidence type="ECO:0000256" key="2">
    <source>
        <dbReference type="ARBA" id="ARBA00022801"/>
    </source>
</evidence>
<evidence type="ECO:0000256" key="1">
    <source>
        <dbReference type="ARBA" id="ARBA00022723"/>
    </source>
</evidence>
<keyword evidence="1" id="KW-0479">Metal-binding</keyword>
<keyword evidence="2" id="KW-0378">Hydrolase</keyword>
<dbReference type="GO" id="GO:0016020">
    <property type="term" value="C:membrane"/>
    <property type="evidence" value="ECO:0007669"/>
    <property type="project" value="TreeGrafter"/>
</dbReference>
<dbReference type="PANTHER" id="PTHR10587:SF133">
    <property type="entry name" value="CHITIN DEACETYLASE 1-RELATED"/>
    <property type="match status" value="1"/>
</dbReference>
<feature type="region of interest" description="Disordered" evidence="3">
    <location>
        <begin position="148"/>
        <end position="176"/>
    </location>
</feature>
<dbReference type="EMBL" id="FNIR01000001">
    <property type="protein sequence ID" value="SDN56711.1"/>
    <property type="molecule type" value="Genomic_DNA"/>
</dbReference>
<dbReference type="PROSITE" id="PS51257">
    <property type="entry name" value="PROKAR_LIPOPROTEIN"/>
    <property type="match status" value="1"/>
</dbReference>
<dbReference type="Pfam" id="PF01522">
    <property type="entry name" value="Polysacc_deac_1"/>
    <property type="match status" value="1"/>
</dbReference>
<feature type="signal peptide" evidence="4">
    <location>
        <begin position="1"/>
        <end position="27"/>
    </location>
</feature>
<protein>
    <submittedName>
        <fullName evidence="6">Peptidoglycan/xylan/chitin deacetylase, PgdA/CDA1 family</fullName>
    </submittedName>
</protein>
<dbReference type="AlphaFoldDB" id="A0A1H0CFZ0"/>
<evidence type="ECO:0000259" key="5">
    <source>
        <dbReference type="PROSITE" id="PS51677"/>
    </source>
</evidence>
<dbReference type="SUPFAM" id="SSF88713">
    <property type="entry name" value="Glycoside hydrolase/deacetylase"/>
    <property type="match status" value="1"/>
</dbReference>
<keyword evidence="7" id="KW-1185">Reference proteome</keyword>
<dbReference type="STRING" id="1052260.SAMN05660199_00295"/>
<dbReference type="OrthoDB" id="3521160at2"/>
<keyword evidence="4" id="KW-0732">Signal</keyword>
<dbReference type="GO" id="GO:0016810">
    <property type="term" value="F:hydrolase activity, acting on carbon-nitrogen (but not peptide) bonds"/>
    <property type="evidence" value="ECO:0007669"/>
    <property type="project" value="InterPro"/>
</dbReference>
<name>A0A1H0CFZ0_9ACTN</name>
<dbReference type="PROSITE" id="PS51677">
    <property type="entry name" value="NODB"/>
    <property type="match status" value="1"/>
</dbReference>
<proteinExistence type="predicted"/>
<evidence type="ECO:0000313" key="7">
    <source>
        <dbReference type="Proteomes" id="UP000199088"/>
    </source>
</evidence>
<dbReference type="InterPro" id="IPR011330">
    <property type="entry name" value="Glyco_hydro/deAcase_b/a-brl"/>
</dbReference>
<evidence type="ECO:0000313" key="6">
    <source>
        <dbReference type="EMBL" id="SDN56711.1"/>
    </source>
</evidence>
<accession>A0A1H0CFZ0</accession>
<dbReference type="GO" id="GO:0005975">
    <property type="term" value="P:carbohydrate metabolic process"/>
    <property type="evidence" value="ECO:0007669"/>
    <property type="project" value="InterPro"/>
</dbReference>
<dbReference type="Gene3D" id="3.20.20.370">
    <property type="entry name" value="Glycoside hydrolase/deacetylase"/>
    <property type="match status" value="1"/>
</dbReference>
<dbReference type="RefSeq" id="WP_091238328.1">
    <property type="nucleotide sequence ID" value="NZ_FNIR01000001.1"/>
</dbReference>
<organism evidence="6 7">
    <name type="scientific">Klenkia soli</name>
    <dbReference type="NCBI Taxonomy" id="1052260"/>
    <lineage>
        <taxon>Bacteria</taxon>
        <taxon>Bacillati</taxon>
        <taxon>Actinomycetota</taxon>
        <taxon>Actinomycetes</taxon>
        <taxon>Geodermatophilales</taxon>
        <taxon>Geodermatophilaceae</taxon>
        <taxon>Klenkia</taxon>
    </lineage>
</organism>
<sequence length="478" mass="47851">MLRAGSRWCGVLLAAVVVAGCSGGAQPPVGAPVSTTAAPVPDPSVVAVPAGLPMSAAPDLLAVPGSSGDPRDARFTTTYDVPGVPGYRDVAAGVVAGVVAGYTARLQAIADEKARNGRLTVTTDLVAAGGRAVGLRIATISAVQQGTDPTRTAATAHAVRPDGEGTGEGTGEVVTSPELLTDDGRTALTAAVTDTLQGGAAPGPALLDDLRVQGDGSLVAVVPPAAPAAGETAVLVPAARAADWLSPAGRRVVDELASATPSSGAPAATGAVDCAVQSCIALTFDDGPGPYTARLLDELAAAGVHATFFVVGHNVAARPQLVARAAAEGHEIGNHSWDHPQLTTLSAAQVDTELDRTSDAVAAATGGAPPTIVRPPYGDYDDAVLGELAARGESAVTWDVDTLDWQNRDAGITTTRALAGAVPGSIVLMHDIHPSSVDALPGLVAQLQQRGFTFVTVSQLLGTDLVPGAAYARGPERP</sequence>
<evidence type="ECO:0000256" key="3">
    <source>
        <dbReference type="SAM" id="MobiDB-lite"/>
    </source>
</evidence>